<dbReference type="EMBL" id="GBRH01253335">
    <property type="protein sequence ID" value="JAD44560.1"/>
    <property type="molecule type" value="Transcribed_RNA"/>
</dbReference>
<dbReference type="AlphaFoldDB" id="A0A0A9A6D3"/>
<reference evidence="1" key="1">
    <citation type="submission" date="2014-09" db="EMBL/GenBank/DDBJ databases">
        <authorList>
            <person name="Magalhaes I.L.F."/>
            <person name="Oliveira U."/>
            <person name="Santos F.R."/>
            <person name="Vidigal T.H.D.A."/>
            <person name="Brescovit A.D."/>
            <person name="Santos A.J."/>
        </authorList>
    </citation>
    <scope>NUCLEOTIDE SEQUENCE</scope>
    <source>
        <tissue evidence="1">Shoot tissue taken approximately 20 cm above the soil surface</tissue>
    </source>
</reference>
<proteinExistence type="predicted"/>
<protein>
    <submittedName>
        <fullName evidence="1">Uncharacterized protein</fullName>
    </submittedName>
</protein>
<sequence length="49" mass="5584">MHVLGYSFSILIHGHKKVVGFIIDRVGCKAFSKCPSISKRKVELQLRQQ</sequence>
<organism evidence="1">
    <name type="scientific">Arundo donax</name>
    <name type="common">Giant reed</name>
    <name type="synonym">Donax arundinaceus</name>
    <dbReference type="NCBI Taxonomy" id="35708"/>
    <lineage>
        <taxon>Eukaryota</taxon>
        <taxon>Viridiplantae</taxon>
        <taxon>Streptophyta</taxon>
        <taxon>Embryophyta</taxon>
        <taxon>Tracheophyta</taxon>
        <taxon>Spermatophyta</taxon>
        <taxon>Magnoliopsida</taxon>
        <taxon>Liliopsida</taxon>
        <taxon>Poales</taxon>
        <taxon>Poaceae</taxon>
        <taxon>PACMAD clade</taxon>
        <taxon>Arundinoideae</taxon>
        <taxon>Arundineae</taxon>
        <taxon>Arundo</taxon>
    </lineage>
</organism>
<name>A0A0A9A6D3_ARUDO</name>
<evidence type="ECO:0000313" key="1">
    <source>
        <dbReference type="EMBL" id="JAD44560.1"/>
    </source>
</evidence>
<accession>A0A0A9A6D3</accession>
<reference evidence="1" key="2">
    <citation type="journal article" date="2015" name="Data Brief">
        <title>Shoot transcriptome of the giant reed, Arundo donax.</title>
        <authorList>
            <person name="Barrero R.A."/>
            <person name="Guerrero F.D."/>
            <person name="Moolhuijzen P."/>
            <person name="Goolsby J.A."/>
            <person name="Tidwell J."/>
            <person name="Bellgard S.E."/>
            <person name="Bellgard M.I."/>
        </authorList>
    </citation>
    <scope>NUCLEOTIDE SEQUENCE</scope>
    <source>
        <tissue evidence="1">Shoot tissue taken approximately 20 cm above the soil surface</tissue>
    </source>
</reference>